<sequence>MIEPFTLDVLQSDLDDLMDRLARTRWPDELPEAGGDYGIPLARVRDLVERWKSFDWRAVEAKLNAYPQFTTTIDGQTVHFLHVRSDRDDALPLVLTHGWPSSVLDFLDVIEPLRRDFHLVIPSVPGFGPSGPTRERGWTVERVGRAWAELMDRLGYDRYGAQGGDFGSGISQAIAAAAPDKVVGVHINYMPTPPPASTEGLSSTDLERIEHIKRFLAQRPGYQVMHMTKPQVVAYGITDSPVGLLGWVADKFFEWLDPSSDVSDDRLLEAVTLYWLTGTAGSALRLAKEGPGGAARCPVPVGVAVFPADIILAVRGVVERQLDVRRWTEFDRGGHFPALEVPDLLAEDVRAFFAELR</sequence>
<dbReference type="InterPro" id="IPR000639">
    <property type="entry name" value="Epox_hydrolase-like"/>
</dbReference>
<gene>
    <name evidence="5" type="ORF">DFJ66_1879</name>
</gene>
<evidence type="ECO:0000256" key="2">
    <source>
        <dbReference type="ARBA" id="ARBA00022797"/>
    </source>
</evidence>
<dbReference type="EMBL" id="RBXR01000001">
    <property type="protein sequence ID" value="RKT68686.1"/>
    <property type="molecule type" value="Genomic_DNA"/>
</dbReference>
<dbReference type="PRINTS" id="PR00412">
    <property type="entry name" value="EPOXHYDRLASE"/>
</dbReference>
<dbReference type="RefSeq" id="WP_121219875.1">
    <property type="nucleotide sequence ID" value="NZ_JBIUBA010000007.1"/>
</dbReference>
<evidence type="ECO:0000256" key="3">
    <source>
        <dbReference type="ARBA" id="ARBA00022801"/>
    </source>
</evidence>
<proteinExistence type="inferred from homology"/>
<dbReference type="PIRSF" id="PIRSF001112">
    <property type="entry name" value="Epoxide_hydrolase"/>
    <property type="match status" value="1"/>
</dbReference>
<evidence type="ECO:0000313" key="5">
    <source>
        <dbReference type="EMBL" id="RKT68686.1"/>
    </source>
</evidence>
<dbReference type="AlphaFoldDB" id="A0A495X573"/>
<dbReference type="GO" id="GO:0004301">
    <property type="term" value="F:epoxide hydrolase activity"/>
    <property type="evidence" value="ECO:0007669"/>
    <property type="project" value="TreeGrafter"/>
</dbReference>
<dbReference type="InterPro" id="IPR016292">
    <property type="entry name" value="Epoxide_hydrolase"/>
</dbReference>
<name>A0A495X573_9PSEU</name>
<comment type="caution">
    <text evidence="5">The sequence shown here is derived from an EMBL/GenBank/DDBJ whole genome shotgun (WGS) entry which is preliminary data.</text>
</comment>
<keyword evidence="3" id="KW-0378">Hydrolase</keyword>
<evidence type="ECO:0000259" key="4">
    <source>
        <dbReference type="Pfam" id="PF06441"/>
    </source>
</evidence>
<reference evidence="5 6" key="1">
    <citation type="submission" date="2018-10" db="EMBL/GenBank/DDBJ databases">
        <title>Sequencing the genomes of 1000 actinobacteria strains.</title>
        <authorList>
            <person name="Klenk H.-P."/>
        </authorList>
    </citation>
    <scope>NUCLEOTIDE SEQUENCE [LARGE SCALE GENOMIC DNA]</scope>
    <source>
        <strain evidence="5 6">DSM 43911</strain>
    </source>
</reference>
<organism evidence="5 6">
    <name type="scientific">Saccharothrix variisporea</name>
    <dbReference type="NCBI Taxonomy" id="543527"/>
    <lineage>
        <taxon>Bacteria</taxon>
        <taxon>Bacillati</taxon>
        <taxon>Actinomycetota</taxon>
        <taxon>Actinomycetes</taxon>
        <taxon>Pseudonocardiales</taxon>
        <taxon>Pseudonocardiaceae</taxon>
        <taxon>Saccharothrix</taxon>
    </lineage>
</organism>
<dbReference type="PANTHER" id="PTHR21661">
    <property type="entry name" value="EPOXIDE HYDROLASE 1-RELATED"/>
    <property type="match status" value="1"/>
</dbReference>
<keyword evidence="2" id="KW-0058">Aromatic hydrocarbons catabolism</keyword>
<comment type="similarity">
    <text evidence="1">Belongs to the peptidase S33 family.</text>
</comment>
<dbReference type="OrthoDB" id="27092at2"/>
<dbReference type="SUPFAM" id="SSF53474">
    <property type="entry name" value="alpha/beta-Hydrolases"/>
    <property type="match status" value="1"/>
</dbReference>
<dbReference type="InterPro" id="IPR029058">
    <property type="entry name" value="AB_hydrolase_fold"/>
</dbReference>
<dbReference type="Pfam" id="PF06441">
    <property type="entry name" value="EHN"/>
    <property type="match status" value="1"/>
</dbReference>
<dbReference type="InterPro" id="IPR010497">
    <property type="entry name" value="Epoxide_hydro_N"/>
</dbReference>
<keyword evidence="6" id="KW-1185">Reference proteome</keyword>
<dbReference type="Gene3D" id="3.40.50.1820">
    <property type="entry name" value="alpha/beta hydrolase"/>
    <property type="match status" value="1"/>
</dbReference>
<dbReference type="PANTHER" id="PTHR21661:SF35">
    <property type="entry name" value="EPOXIDE HYDROLASE"/>
    <property type="match status" value="1"/>
</dbReference>
<dbReference type="Proteomes" id="UP000272729">
    <property type="component" value="Unassembled WGS sequence"/>
</dbReference>
<evidence type="ECO:0000256" key="1">
    <source>
        <dbReference type="ARBA" id="ARBA00010088"/>
    </source>
</evidence>
<dbReference type="GO" id="GO:0097176">
    <property type="term" value="P:epoxide metabolic process"/>
    <property type="evidence" value="ECO:0007669"/>
    <property type="project" value="TreeGrafter"/>
</dbReference>
<protein>
    <submittedName>
        <fullName evidence="5">Pimeloyl-ACP methyl ester carboxylesterase</fullName>
    </submittedName>
</protein>
<feature type="domain" description="Epoxide hydrolase N-terminal" evidence="4">
    <location>
        <begin position="2"/>
        <end position="106"/>
    </location>
</feature>
<accession>A0A495X573</accession>
<evidence type="ECO:0000313" key="6">
    <source>
        <dbReference type="Proteomes" id="UP000272729"/>
    </source>
</evidence>